<dbReference type="Proteomes" id="UP000630142">
    <property type="component" value="Unassembled WGS sequence"/>
</dbReference>
<dbReference type="AlphaFoldDB" id="A0A8J3DL25"/>
<dbReference type="RefSeq" id="WP_189501306.1">
    <property type="nucleotide sequence ID" value="NZ_BMZQ01000001.1"/>
</dbReference>
<dbReference type="EMBL" id="BMZQ01000001">
    <property type="protein sequence ID" value="GHD06416.1"/>
    <property type="molecule type" value="Genomic_DNA"/>
</dbReference>
<evidence type="ECO:0000313" key="2">
    <source>
        <dbReference type="Proteomes" id="UP000630142"/>
    </source>
</evidence>
<accession>A0A8J3DL25</accession>
<sequence>MRLTSDFFVSALTRRVFGDGGFAAVVRKGATEAGAVFVTTRNRMGEVTLFGPAPQTSYDEERPSERQFSLMLEGADDAAVEARLAKEMRFDPDIWVIEIEPGKLTVDELLSVAA</sequence>
<dbReference type="Gene3D" id="3.40.1530.20">
    <property type="entry name" value="Protein of unknown function (DUF1491)"/>
    <property type="match status" value="1"/>
</dbReference>
<evidence type="ECO:0008006" key="3">
    <source>
        <dbReference type="Google" id="ProtNLM"/>
    </source>
</evidence>
<dbReference type="Pfam" id="PF07372">
    <property type="entry name" value="DUF1491"/>
    <property type="match status" value="1"/>
</dbReference>
<dbReference type="InterPro" id="IPR009964">
    <property type="entry name" value="DUF1491"/>
</dbReference>
<gene>
    <name evidence="1" type="ORF">GCM10016234_03750</name>
</gene>
<evidence type="ECO:0000313" key="1">
    <source>
        <dbReference type="EMBL" id="GHD06416.1"/>
    </source>
</evidence>
<reference evidence="1" key="2">
    <citation type="submission" date="2020-09" db="EMBL/GenBank/DDBJ databases">
        <authorList>
            <person name="Sun Q."/>
            <person name="Kim S."/>
        </authorList>
    </citation>
    <scope>NUCLEOTIDE SEQUENCE</scope>
    <source>
        <strain evidence="1">KCTC 42249</strain>
    </source>
</reference>
<name>A0A8J3DL25_9HYPH</name>
<protein>
    <recommendedName>
        <fullName evidence="3">DUF1491 family protein</fullName>
    </recommendedName>
</protein>
<organism evidence="1 2">
    <name type="scientific">Tianweitania populi</name>
    <dbReference type="NCBI Taxonomy" id="1607949"/>
    <lineage>
        <taxon>Bacteria</taxon>
        <taxon>Pseudomonadati</taxon>
        <taxon>Pseudomonadota</taxon>
        <taxon>Alphaproteobacteria</taxon>
        <taxon>Hyphomicrobiales</taxon>
        <taxon>Phyllobacteriaceae</taxon>
        <taxon>Tianweitania</taxon>
    </lineage>
</organism>
<comment type="caution">
    <text evidence="1">The sequence shown here is derived from an EMBL/GenBank/DDBJ whole genome shotgun (WGS) entry which is preliminary data.</text>
</comment>
<proteinExistence type="predicted"/>
<keyword evidence="2" id="KW-1185">Reference proteome</keyword>
<reference evidence="1" key="1">
    <citation type="journal article" date="2014" name="Int. J. Syst. Evol. Microbiol.">
        <title>Complete genome sequence of Corynebacterium casei LMG S-19264T (=DSM 44701T), isolated from a smear-ripened cheese.</title>
        <authorList>
            <consortium name="US DOE Joint Genome Institute (JGI-PGF)"/>
            <person name="Walter F."/>
            <person name="Albersmeier A."/>
            <person name="Kalinowski J."/>
            <person name="Ruckert C."/>
        </authorList>
    </citation>
    <scope>NUCLEOTIDE SEQUENCE</scope>
    <source>
        <strain evidence="1">KCTC 42249</strain>
    </source>
</reference>